<dbReference type="EMBL" id="CAADFF010000004">
    <property type="protein sequence ID" value="VFJ86792.1"/>
    <property type="molecule type" value="Genomic_DNA"/>
</dbReference>
<accession>A0A450U600</accession>
<dbReference type="AlphaFoldDB" id="A0A450U600"/>
<gene>
    <name evidence="1" type="ORF">BECKLFY1418B_GA0070995_100487</name>
</gene>
<evidence type="ECO:0000313" key="1">
    <source>
        <dbReference type="EMBL" id="VFJ86792.1"/>
    </source>
</evidence>
<organism evidence="1">
    <name type="scientific">Candidatus Kentrum sp. LFY</name>
    <dbReference type="NCBI Taxonomy" id="2126342"/>
    <lineage>
        <taxon>Bacteria</taxon>
        <taxon>Pseudomonadati</taxon>
        <taxon>Pseudomonadota</taxon>
        <taxon>Gammaproteobacteria</taxon>
        <taxon>Candidatus Kentrum</taxon>
    </lineage>
</organism>
<sequence>MFGFTPGFHNVAQCRNFSFRITITQLFHDFKFLWRHVLKLHAFHNLNKWEVNEILEETETLYRNELETILFPNQDAVIVSFVPITQHDPGCGVTP</sequence>
<name>A0A450U600_9GAMM</name>
<proteinExistence type="predicted"/>
<protein>
    <submittedName>
        <fullName evidence="1">Uncharacterized protein</fullName>
    </submittedName>
</protein>
<reference evidence="1" key="1">
    <citation type="submission" date="2019-02" db="EMBL/GenBank/DDBJ databases">
        <authorList>
            <person name="Gruber-Vodicka R. H."/>
            <person name="Seah K. B. B."/>
        </authorList>
    </citation>
    <scope>NUCLEOTIDE SEQUENCE</scope>
    <source>
        <strain evidence="1">BECK_M7</strain>
    </source>
</reference>